<dbReference type="EMBL" id="JBHLXD010000015">
    <property type="protein sequence ID" value="MFC0208893.1"/>
    <property type="molecule type" value="Genomic_DNA"/>
</dbReference>
<dbReference type="Gene3D" id="1.10.287.70">
    <property type="match status" value="1"/>
</dbReference>
<keyword evidence="3" id="KW-1185">Reference proteome</keyword>
<comment type="caution">
    <text evidence="2">The sequence shown here is derived from an EMBL/GenBank/DDBJ whole genome shotgun (WGS) entry which is preliminary data.</text>
</comment>
<organism evidence="2 3">
    <name type="scientific">Chelativorans intermedius</name>
    <dbReference type="NCBI Taxonomy" id="515947"/>
    <lineage>
        <taxon>Bacteria</taxon>
        <taxon>Pseudomonadati</taxon>
        <taxon>Pseudomonadota</taxon>
        <taxon>Alphaproteobacteria</taxon>
        <taxon>Hyphomicrobiales</taxon>
        <taxon>Phyllobacteriaceae</taxon>
        <taxon>Chelativorans</taxon>
    </lineage>
</organism>
<feature type="transmembrane region" description="Helical" evidence="1">
    <location>
        <begin position="78"/>
        <end position="101"/>
    </location>
</feature>
<keyword evidence="1" id="KW-1133">Transmembrane helix</keyword>
<reference evidence="2 3" key="1">
    <citation type="submission" date="2024-09" db="EMBL/GenBank/DDBJ databases">
        <authorList>
            <person name="Sun Q."/>
            <person name="Mori K."/>
        </authorList>
    </citation>
    <scope>NUCLEOTIDE SEQUENCE [LARGE SCALE GENOMIC DNA]</scope>
    <source>
        <strain evidence="2 3">CCM 8543</strain>
    </source>
</reference>
<proteinExistence type="predicted"/>
<accession>A0ABV6D8B9</accession>
<sequence>MYERHSQPPISRRAFLGRLAAHFGVVFVLFLGSLGVGVAGFALLEGMAWADAFLHASALLGGLGFVEAPGSVGGKLFAALYSLYAGLVFLAAFGIVLAPVVHRILHKFHWEADRPESG</sequence>
<evidence type="ECO:0000313" key="2">
    <source>
        <dbReference type="EMBL" id="MFC0208893.1"/>
    </source>
</evidence>
<keyword evidence="1" id="KW-0472">Membrane</keyword>
<dbReference type="Proteomes" id="UP001589755">
    <property type="component" value="Unassembled WGS sequence"/>
</dbReference>
<evidence type="ECO:0008006" key="4">
    <source>
        <dbReference type="Google" id="ProtNLM"/>
    </source>
</evidence>
<evidence type="ECO:0000313" key="3">
    <source>
        <dbReference type="Proteomes" id="UP001589755"/>
    </source>
</evidence>
<evidence type="ECO:0000256" key="1">
    <source>
        <dbReference type="SAM" id="Phobius"/>
    </source>
</evidence>
<feature type="transmembrane region" description="Helical" evidence="1">
    <location>
        <begin position="48"/>
        <end position="66"/>
    </location>
</feature>
<protein>
    <recommendedName>
        <fullName evidence="4">Two pore domain potassium channel family protein</fullName>
    </recommendedName>
</protein>
<name>A0ABV6D8B9_9HYPH</name>
<feature type="transmembrane region" description="Helical" evidence="1">
    <location>
        <begin position="20"/>
        <end position="42"/>
    </location>
</feature>
<gene>
    <name evidence="2" type="ORF">ACFFJ2_10845</name>
</gene>
<keyword evidence="1" id="KW-0812">Transmembrane</keyword>
<dbReference type="RefSeq" id="WP_261518355.1">
    <property type="nucleotide sequence ID" value="NZ_JAODNW010000001.1"/>
</dbReference>